<dbReference type="KEGG" id="fjg:BB050_02857"/>
<protein>
    <submittedName>
        <fullName evidence="1">Uncharacterized protein</fullName>
    </submittedName>
</protein>
<reference evidence="1 2" key="1">
    <citation type="submission" date="2016-08" db="EMBL/GenBank/DDBJ databases">
        <title>Complete genome sequence of Flavobacterium johnsoniae strain GSE09, a volatile-producing biocontrol agent isolated from cucumber (Cucumis sativus).</title>
        <authorList>
            <person name="Jeong J.-J."/>
            <person name="Oh J.Y."/>
            <person name="Jim Y.J."/>
            <person name="Sang M.K."/>
            <person name="Kim K.D."/>
        </authorList>
    </citation>
    <scope>NUCLEOTIDE SEQUENCE [LARGE SCALE GENOMIC DNA]</scope>
    <source>
        <strain evidence="1 2">GSE09</strain>
    </source>
</reference>
<gene>
    <name evidence="1" type="ORF">BB050_02857</name>
</gene>
<dbReference type="GeneID" id="32308729"/>
<evidence type="ECO:0000313" key="2">
    <source>
        <dbReference type="Proteomes" id="UP000093276"/>
    </source>
</evidence>
<dbReference type="InterPro" id="IPR045390">
    <property type="entry name" value="ABC-3C_MC3"/>
</dbReference>
<dbReference type="EMBL" id="CP016907">
    <property type="protein sequence ID" value="AOC95951.1"/>
    <property type="molecule type" value="Genomic_DNA"/>
</dbReference>
<dbReference type="RefSeq" id="WP_066033977.1">
    <property type="nucleotide sequence ID" value="NZ_CP016907.1"/>
</dbReference>
<evidence type="ECO:0000313" key="1">
    <source>
        <dbReference type="EMBL" id="AOC95951.1"/>
    </source>
</evidence>
<organism evidence="1 2">
    <name type="scientific">Flavobacterium anhuiense</name>
    <dbReference type="NCBI Taxonomy" id="459526"/>
    <lineage>
        <taxon>Bacteria</taxon>
        <taxon>Pseudomonadati</taxon>
        <taxon>Bacteroidota</taxon>
        <taxon>Flavobacteriia</taxon>
        <taxon>Flavobacteriales</taxon>
        <taxon>Flavobacteriaceae</taxon>
        <taxon>Flavobacterium</taxon>
    </lineage>
</organism>
<accession>A0AAC9D3D4</accession>
<proteinExistence type="predicted"/>
<dbReference type="AlphaFoldDB" id="A0AAC9D3D4"/>
<dbReference type="Proteomes" id="UP000093276">
    <property type="component" value="Chromosome"/>
</dbReference>
<sequence>MKSKELEQLIFNPFYTTRILHHFLSGVKSKTKNGIKTELINIVLPIIYNEILVKILCRLNVKSSFKSLISTNEFKIFSTQINQEIRNFRAVTNNSLILLANDSDLVIGEFTNINIPLSYHDEIDSSLKLIYKSSYNLGMIMSKEKYQSIFLKLKITEL</sequence>
<dbReference type="Pfam" id="PF20131">
    <property type="entry name" value="MC3"/>
    <property type="match status" value="1"/>
</dbReference>
<name>A0AAC9D3D4_9FLAO</name>